<dbReference type="AlphaFoldDB" id="A0A1I3MH00"/>
<dbReference type="SUPFAM" id="SSF52768">
    <property type="entry name" value="Arginase/deacetylase"/>
    <property type="match status" value="1"/>
</dbReference>
<dbReference type="GO" id="GO:0016813">
    <property type="term" value="F:hydrolase activity, acting on carbon-nitrogen (but not peptide) bonds, in linear amidines"/>
    <property type="evidence" value="ECO:0007669"/>
    <property type="project" value="UniProtKB-ARBA"/>
</dbReference>
<organism evidence="2 3">
    <name type="scientific">Myroides guanonis</name>
    <dbReference type="NCBI Taxonomy" id="1150112"/>
    <lineage>
        <taxon>Bacteria</taxon>
        <taxon>Pseudomonadati</taxon>
        <taxon>Bacteroidota</taxon>
        <taxon>Flavobacteriia</taxon>
        <taxon>Flavobacteriales</taxon>
        <taxon>Flavobacteriaceae</taxon>
        <taxon>Myroides</taxon>
    </lineage>
</organism>
<dbReference type="RefSeq" id="WP_090677920.1">
    <property type="nucleotide sequence ID" value="NZ_FORU01000002.1"/>
</dbReference>
<evidence type="ECO:0000313" key="2">
    <source>
        <dbReference type="EMBL" id="SFI96181.1"/>
    </source>
</evidence>
<accession>A0A1I3MH00</accession>
<dbReference type="EMBL" id="FORU01000002">
    <property type="protein sequence ID" value="SFI96181.1"/>
    <property type="molecule type" value="Genomic_DNA"/>
</dbReference>
<evidence type="ECO:0000313" key="3">
    <source>
        <dbReference type="Proteomes" id="UP000243887"/>
    </source>
</evidence>
<dbReference type="PROSITE" id="PS51409">
    <property type="entry name" value="ARGINASE_2"/>
    <property type="match status" value="1"/>
</dbReference>
<dbReference type="CDD" id="cd09988">
    <property type="entry name" value="Formimidoylglutamase"/>
    <property type="match status" value="1"/>
</dbReference>
<sequence>MIFELIRPLDYDFLKFIDGLPSQSLGKKVTFHSGTSFDSFSNYQIAIVGVLDNRGLENGDDIVDISKVRKAFYSLYPGNWASKIIDFGDILPGESLADTYYLVRKLTEILLKNNVIPVVIGGSQDMTYAMYRAYDSLEQMVNLVCIDDRLDLMKEGSFPAASFLSKIIVDEPNNLFNYSNLGYQTYFNSQEEIDLIEGLYFEAYRLGEIVNNGKLAEPVLRDADLVSLDLNSIKSGDSGDYENFNPNGFDGREICSLARYSGLSDRVSSFGVFNYNNSNSETLLIAQIIWYFVEGVNFRSNEYPFTSKESYFKYIVPLEDYEDLVFYKSDVSGRWWIEVEMETSVNKNITRKLLLPCDYDDYQSAIRQQVPDRWWRALKKSLL</sequence>
<gene>
    <name evidence="2" type="ORF">SAMN04487893_102150</name>
</gene>
<dbReference type="Proteomes" id="UP000243887">
    <property type="component" value="Unassembled WGS sequence"/>
</dbReference>
<protein>
    <submittedName>
        <fullName evidence="2">Arginase family enzyme</fullName>
    </submittedName>
</protein>
<evidence type="ECO:0000256" key="1">
    <source>
        <dbReference type="PROSITE-ProRule" id="PRU00742"/>
    </source>
</evidence>
<dbReference type="GO" id="GO:0046872">
    <property type="term" value="F:metal ion binding"/>
    <property type="evidence" value="ECO:0007669"/>
    <property type="project" value="InterPro"/>
</dbReference>
<dbReference type="STRING" id="1150112.SAMN04487893_102150"/>
<keyword evidence="3" id="KW-1185">Reference proteome</keyword>
<dbReference type="OrthoDB" id="931936at2"/>
<dbReference type="InterPro" id="IPR006035">
    <property type="entry name" value="Ureohydrolase"/>
</dbReference>
<comment type="similarity">
    <text evidence="1">Belongs to the arginase family.</text>
</comment>
<dbReference type="Pfam" id="PF00491">
    <property type="entry name" value="Arginase"/>
    <property type="match status" value="1"/>
</dbReference>
<name>A0A1I3MH00_9FLAO</name>
<dbReference type="Gene3D" id="3.40.800.10">
    <property type="entry name" value="Ureohydrolase domain"/>
    <property type="match status" value="1"/>
</dbReference>
<proteinExistence type="inferred from homology"/>
<reference evidence="3" key="1">
    <citation type="submission" date="2016-10" db="EMBL/GenBank/DDBJ databases">
        <authorList>
            <person name="Varghese N."/>
            <person name="Submissions S."/>
        </authorList>
    </citation>
    <scope>NUCLEOTIDE SEQUENCE [LARGE SCALE GENOMIC DNA]</scope>
    <source>
        <strain evidence="3">DSM 26542</strain>
    </source>
</reference>
<dbReference type="InterPro" id="IPR023696">
    <property type="entry name" value="Ureohydrolase_dom_sf"/>
</dbReference>